<reference evidence="1" key="1">
    <citation type="submission" date="2020-03" db="EMBL/GenBank/DDBJ databases">
        <title>The deep terrestrial virosphere.</title>
        <authorList>
            <person name="Holmfeldt K."/>
            <person name="Nilsson E."/>
            <person name="Simone D."/>
            <person name="Lopez-Fernandez M."/>
            <person name="Wu X."/>
            <person name="de Brujin I."/>
            <person name="Lundin D."/>
            <person name="Andersson A."/>
            <person name="Bertilsson S."/>
            <person name="Dopson M."/>
        </authorList>
    </citation>
    <scope>NUCLEOTIDE SEQUENCE</scope>
    <source>
        <strain evidence="1">MM415B04786</strain>
    </source>
</reference>
<protein>
    <submittedName>
        <fullName evidence="1">Uncharacterized protein</fullName>
    </submittedName>
</protein>
<sequence>MSEICDDCGAKLEFTSPFLICDDCREADGIVIEEALAVYYRELCEYQEPTPEPLQERLERWARQDQEAIIADHIEANGGHPCRKD</sequence>
<dbReference type="EMBL" id="MT143050">
    <property type="protein sequence ID" value="QJA92238.1"/>
    <property type="molecule type" value="Genomic_DNA"/>
</dbReference>
<proteinExistence type="predicted"/>
<dbReference type="AlphaFoldDB" id="A0A6M3LGS4"/>
<evidence type="ECO:0000313" key="1">
    <source>
        <dbReference type="EMBL" id="QJA92238.1"/>
    </source>
</evidence>
<organism evidence="1">
    <name type="scientific">viral metagenome</name>
    <dbReference type="NCBI Taxonomy" id="1070528"/>
    <lineage>
        <taxon>unclassified sequences</taxon>
        <taxon>metagenomes</taxon>
        <taxon>organismal metagenomes</taxon>
    </lineage>
</organism>
<gene>
    <name evidence="1" type="ORF">MM415B04786_0003</name>
</gene>
<name>A0A6M3LGS4_9ZZZZ</name>
<accession>A0A6M3LGS4</accession>